<evidence type="ECO:0000256" key="3">
    <source>
        <dbReference type="ARBA" id="ARBA00022989"/>
    </source>
</evidence>
<name>A0ABW7ZBN3_9ACTN</name>
<keyword evidence="5 7" id="KW-0456">Lyase</keyword>
<evidence type="ECO:0000313" key="10">
    <source>
        <dbReference type="Proteomes" id="UP001612741"/>
    </source>
</evidence>
<dbReference type="PANTHER" id="PTHR30518:SF2">
    <property type="entry name" value="ENDOLYTIC MUREIN TRANSGLYCOSYLASE"/>
    <property type="match status" value="1"/>
</dbReference>
<evidence type="ECO:0000256" key="8">
    <source>
        <dbReference type="SAM" id="MobiDB-lite"/>
    </source>
</evidence>
<reference evidence="9 10" key="1">
    <citation type="submission" date="2024-10" db="EMBL/GenBank/DDBJ databases">
        <title>The Natural Products Discovery Center: Release of the First 8490 Sequenced Strains for Exploring Actinobacteria Biosynthetic Diversity.</title>
        <authorList>
            <person name="Kalkreuter E."/>
            <person name="Kautsar S.A."/>
            <person name="Yang D."/>
            <person name="Bader C.D."/>
            <person name="Teijaro C.N."/>
            <person name="Fluegel L."/>
            <person name="Davis C.M."/>
            <person name="Simpson J.R."/>
            <person name="Lauterbach L."/>
            <person name="Steele A.D."/>
            <person name="Gui C."/>
            <person name="Meng S."/>
            <person name="Li G."/>
            <person name="Viehrig K."/>
            <person name="Ye F."/>
            <person name="Su P."/>
            <person name="Kiefer A.F."/>
            <person name="Nichols A."/>
            <person name="Cepeda A.J."/>
            <person name="Yan W."/>
            <person name="Fan B."/>
            <person name="Jiang Y."/>
            <person name="Adhikari A."/>
            <person name="Zheng C.-J."/>
            <person name="Schuster L."/>
            <person name="Cowan T.M."/>
            <person name="Smanski M.J."/>
            <person name="Chevrette M.G."/>
            <person name="De Carvalho L.P.S."/>
            <person name="Shen B."/>
        </authorList>
    </citation>
    <scope>NUCLEOTIDE SEQUENCE [LARGE SCALE GENOMIC DNA]</scope>
    <source>
        <strain evidence="9 10">NPDC050545</strain>
    </source>
</reference>
<evidence type="ECO:0000256" key="2">
    <source>
        <dbReference type="ARBA" id="ARBA00022692"/>
    </source>
</evidence>
<keyword evidence="10" id="KW-1185">Reference proteome</keyword>
<dbReference type="EC" id="4.2.2.29" evidence="7"/>
<dbReference type="RefSeq" id="WP_397091809.1">
    <property type="nucleotide sequence ID" value="NZ_JBITGY010000020.1"/>
</dbReference>
<evidence type="ECO:0000256" key="1">
    <source>
        <dbReference type="ARBA" id="ARBA00022475"/>
    </source>
</evidence>
<evidence type="ECO:0000256" key="5">
    <source>
        <dbReference type="ARBA" id="ARBA00023239"/>
    </source>
</evidence>
<dbReference type="Pfam" id="PF02618">
    <property type="entry name" value="YceG"/>
    <property type="match status" value="1"/>
</dbReference>
<dbReference type="CDD" id="cd08010">
    <property type="entry name" value="MltG_like"/>
    <property type="match status" value="1"/>
</dbReference>
<feature type="site" description="Important for catalytic activity" evidence="7">
    <location>
        <position position="286"/>
    </location>
</feature>
<dbReference type="NCBIfam" id="TIGR00247">
    <property type="entry name" value="endolytic transglycosylase MltG"/>
    <property type="match status" value="1"/>
</dbReference>
<comment type="function">
    <text evidence="7">Functions as a peptidoglycan terminase that cleaves nascent peptidoglycan strands endolytically to terminate their elongation.</text>
</comment>
<evidence type="ECO:0000313" key="9">
    <source>
        <dbReference type="EMBL" id="MFI6505561.1"/>
    </source>
</evidence>
<gene>
    <name evidence="7 9" type="primary">mltG</name>
    <name evidence="9" type="ORF">ACIBG2_49840</name>
</gene>
<dbReference type="EMBL" id="JBITGY010000020">
    <property type="protein sequence ID" value="MFI6505561.1"/>
    <property type="molecule type" value="Genomic_DNA"/>
</dbReference>
<feature type="region of interest" description="Disordered" evidence="8">
    <location>
        <begin position="1"/>
        <end position="58"/>
    </location>
</feature>
<organism evidence="9 10">
    <name type="scientific">Nonomuraea typhae</name>
    <dbReference type="NCBI Taxonomy" id="2603600"/>
    <lineage>
        <taxon>Bacteria</taxon>
        <taxon>Bacillati</taxon>
        <taxon>Actinomycetota</taxon>
        <taxon>Actinomycetes</taxon>
        <taxon>Streptosporangiales</taxon>
        <taxon>Streptosporangiaceae</taxon>
        <taxon>Nonomuraea</taxon>
    </lineage>
</organism>
<keyword evidence="3 7" id="KW-1133">Transmembrane helix</keyword>
<keyword evidence="1 7" id="KW-1003">Cell membrane</keyword>
<feature type="compositionally biased region" description="Pro residues" evidence="8">
    <location>
        <begin position="1"/>
        <end position="14"/>
    </location>
</feature>
<dbReference type="PANTHER" id="PTHR30518">
    <property type="entry name" value="ENDOLYTIC MUREIN TRANSGLYCOSYLASE"/>
    <property type="match status" value="1"/>
</dbReference>
<keyword evidence="6 7" id="KW-0961">Cell wall biogenesis/degradation</keyword>
<sequence length="406" mass="43388">MPPQGGAPGVPPRPGRAARAGGSPRLGDDGFGDEVGWEPLGAGAKSPWEADGGEETVPLPVQRGASRRAKGLLMAGVAASMMAAGAGGYLVARPYLMPEDFEGQGSGAVTVRILPGASAGEVGATLTSAGVVASVRSFINATEQKAVAGHLRPGHFRMRKGMAAGAAVDMLLRPETRVVTRVSVPEGMRAEEVFRRLARLGGLPLEELRSIDTELLGLPEYARGVEGFLFPATYEIEPGSTVADVLAAMVARFTAAAREVRLAERAPEVSLTPLEVVTVASIVEAEGGRDADYPKIARVIYNRMEQGMPLQMDSTVTYAQSRRTLRVSVKDTRVRSPYNTYLRAGLPPGPIANPGEKALMAALNPAKGDWYWFVTTNPTHRITKFTDKESEFVRYREELNEYLGTN</sequence>
<evidence type="ECO:0000256" key="6">
    <source>
        <dbReference type="ARBA" id="ARBA00023316"/>
    </source>
</evidence>
<evidence type="ECO:0000256" key="4">
    <source>
        <dbReference type="ARBA" id="ARBA00023136"/>
    </source>
</evidence>
<proteinExistence type="inferred from homology"/>
<keyword evidence="2 7" id="KW-0812">Transmembrane</keyword>
<dbReference type="Gene3D" id="3.30.1490.480">
    <property type="entry name" value="Endolytic murein transglycosylase"/>
    <property type="match status" value="1"/>
</dbReference>
<keyword evidence="4 7" id="KW-0472">Membrane</keyword>
<comment type="caution">
    <text evidence="9">The sequence shown here is derived from an EMBL/GenBank/DDBJ whole genome shotgun (WGS) entry which is preliminary data.</text>
</comment>
<protein>
    <recommendedName>
        <fullName evidence="7">Endolytic murein transglycosylase</fullName>
        <ecNumber evidence="7">4.2.2.29</ecNumber>
    </recommendedName>
    <alternativeName>
        <fullName evidence="7">Peptidoglycan lytic transglycosylase</fullName>
    </alternativeName>
    <alternativeName>
        <fullName evidence="7">Peptidoglycan polymerization terminase</fullName>
    </alternativeName>
</protein>
<dbReference type="Proteomes" id="UP001612741">
    <property type="component" value="Unassembled WGS sequence"/>
</dbReference>
<accession>A0ABW7ZBN3</accession>
<comment type="catalytic activity">
    <reaction evidence="7">
        <text>a peptidoglycan chain = a peptidoglycan chain with N-acetyl-1,6-anhydromuramyl-[peptide] at the reducing end + a peptidoglycan chain with N-acetylglucosamine at the non-reducing end.</text>
        <dbReference type="EC" id="4.2.2.29"/>
    </reaction>
</comment>
<dbReference type="InterPro" id="IPR003770">
    <property type="entry name" value="MLTG-like"/>
</dbReference>
<comment type="similarity">
    <text evidence="7">Belongs to the transglycosylase MltG family.</text>
</comment>
<dbReference type="HAMAP" id="MF_02065">
    <property type="entry name" value="MltG"/>
    <property type="match status" value="1"/>
</dbReference>
<evidence type="ECO:0000256" key="7">
    <source>
        <dbReference type="HAMAP-Rule" id="MF_02065"/>
    </source>
</evidence>
<feature type="compositionally biased region" description="Low complexity" evidence="8">
    <location>
        <begin position="15"/>
        <end position="25"/>
    </location>
</feature>